<dbReference type="GO" id="GO:0005975">
    <property type="term" value="P:carbohydrate metabolic process"/>
    <property type="evidence" value="ECO:0007669"/>
    <property type="project" value="InterPro"/>
</dbReference>
<dbReference type="Proteomes" id="UP001139366">
    <property type="component" value="Unassembled WGS sequence"/>
</dbReference>
<evidence type="ECO:0000259" key="2">
    <source>
        <dbReference type="PROSITE" id="PS51762"/>
    </source>
</evidence>
<gene>
    <name evidence="3" type="ORF">K6T82_03690</name>
</gene>
<dbReference type="Gene3D" id="2.60.120.200">
    <property type="match status" value="1"/>
</dbReference>
<comment type="similarity">
    <text evidence="1">Belongs to the glycosyl hydrolase 16 family.</text>
</comment>
<protein>
    <submittedName>
        <fullName evidence="3">Cadherin-like domain-containing protein</fullName>
    </submittedName>
</protein>
<accession>A0A9X1H872</accession>
<name>A0A9X1H872_9FLAO</name>
<proteinExistence type="inferred from homology"/>
<dbReference type="GO" id="GO:0004553">
    <property type="term" value="F:hydrolase activity, hydrolyzing O-glycosyl compounds"/>
    <property type="evidence" value="ECO:0007669"/>
    <property type="project" value="InterPro"/>
</dbReference>
<dbReference type="RefSeq" id="WP_144219268.1">
    <property type="nucleotide sequence ID" value="NZ_JAINUY010000001.1"/>
</dbReference>
<organism evidence="3 4">
    <name type="scientific">Flavobacterium potami</name>
    <dbReference type="NCBI Taxonomy" id="2872310"/>
    <lineage>
        <taxon>Bacteria</taxon>
        <taxon>Pseudomonadati</taxon>
        <taxon>Bacteroidota</taxon>
        <taxon>Flavobacteriia</taxon>
        <taxon>Flavobacteriales</taxon>
        <taxon>Flavobacteriaceae</taxon>
        <taxon>Flavobacterium</taxon>
    </lineage>
</organism>
<evidence type="ECO:0000313" key="3">
    <source>
        <dbReference type="EMBL" id="MBZ4033853.1"/>
    </source>
</evidence>
<comment type="caution">
    <text evidence="3">The sequence shown here is derived from an EMBL/GenBank/DDBJ whole genome shotgun (WGS) entry which is preliminary data.</text>
</comment>
<sequence>MIFKHALTEKTKFLLIAITSLVYLCSCSSNSSESDIIPDYSKPTAQDDVLVVDENSSTGTSNQVNVSLNDNIGQDGGKGDDYSLLSTASNGTVIEVKDGIFEYVPKINFYGSDSFSYTLTDKNGDKATAKVNITINTLIKGPTAEDFKNIDPNYPSFVSITNTTPSDMKWVKQEDMSDEFTAWDATKWYKSTWNYGIPVFMSTSNSNSGVTDGNLWIKATLNESNPDGRWFQTARIHSRTKISYPMYTEARIKSAHISAYNTYWLNNGDSYNRNEIDIIENNSKPSCGCQPNFPTQMNSQYFHADSGKTPGEIRNYGNFNQSGLLDVNPLKDVKWNEDYHTFGVWWKDSKNIQFYLDGEPAGSVVVGVDKSGKTYTDREFTRDLEIIFDLWTADETWLGGLASKSDLNDNSINTMKVDWVRTWKLEKD</sequence>
<dbReference type="SUPFAM" id="SSF49899">
    <property type="entry name" value="Concanavalin A-like lectins/glucanases"/>
    <property type="match status" value="1"/>
</dbReference>
<feature type="domain" description="GH16" evidence="2">
    <location>
        <begin position="145"/>
        <end position="428"/>
    </location>
</feature>
<dbReference type="Gene3D" id="2.60.40.3440">
    <property type="match status" value="1"/>
</dbReference>
<keyword evidence="4" id="KW-1185">Reference proteome</keyword>
<dbReference type="InterPro" id="IPR013320">
    <property type="entry name" value="ConA-like_dom_sf"/>
</dbReference>
<evidence type="ECO:0000256" key="1">
    <source>
        <dbReference type="ARBA" id="ARBA00006865"/>
    </source>
</evidence>
<dbReference type="Pfam" id="PF17963">
    <property type="entry name" value="Big_9"/>
    <property type="match status" value="1"/>
</dbReference>
<evidence type="ECO:0000313" key="4">
    <source>
        <dbReference type="Proteomes" id="UP001139366"/>
    </source>
</evidence>
<reference evidence="3 4" key="1">
    <citation type="journal article" date="2023" name="Antonie Van Leeuwenhoek">
        <title>Flavobacterium potami sp. nov., a multi-metal resistance genes harbouring bacterium isolated from shallow river silt.</title>
        <authorList>
            <person name="Li S."/>
            <person name="Mao S."/>
            <person name="Mu W."/>
            <person name="Guo B."/>
            <person name="Li C."/>
            <person name="Zhu Q."/>
            <person name="Hou X."/>
            <person name="Zhao Y."/>
            <person name="Wei S."/>
            <person name="Liu H."/>
            <person name="Liu A."/>
        </authorList>
    </citation>
    <scope>NUCLEOTIDE SEQUENCE [LARGE SCALE GENOMIC DNA]</scope>
    <source>
        <strain evidence="3 4">17A</strain>
    </source>
</reference>
<dbReference type="PROSITE" id="PS51762">
    <property type="entry name" value="GH16_2"/>
    <property type="match status" value="1"/>
</dbReference>
<dbReference type="EMBL" id="JAINUY010000001">
    <property type="protein sequence ID" value="MBZ4033853.1"/>
    <property type="molecule type" value="Genomic_DNA"/>
</dbReference>
<dbReference type="InterPro" id="IPR000757">
    <property type="entry name" value="Beta-glucanase-like"/>
</dbReference>
<dbReference type="AlphaFoldDB" id="A0A9X1H872"/>